<evidence type="ECO:0000256" key="1">
    <source>
        <dbReference type="ARBA" id="ARBA00004651"/>
    </source>
</evidence>
<dbReference type="InterPro" id="IPR000917">
    <property type="entry name" value="Sulfatase_N"/>
</dbReference>
<dbReference type="AlphaFoldDB" id="A0A926DCA9"/>
<evidence type="ECO:0000256" key="7">
    <source>
        <dbReference type="SAM" id="Phobius"/>
    </source>
</evidence>
<proteinExistence type="predicted"/>
<sequence length="669" mass="74531">MRVRLSRGRLRLRQLFAPVRRLLAPEAPFGRFRRGAGAALYRLGAPFRAVVRGFERALPRRSARARVATVLLALGFPIFVAVTVEAIHYASFARAQELFAGNPAALAVEAFVIGSLFALLVFLFKRLAPAALVTGGAFFLMAAVSYFKMERTGVPLLPWDFLMISRLDSIAGMGGSYVLTPAIWTGFGILLLFVLLFALLRARLPLRALVRLPAALAIAAVPILCYSATAIHTTLFYDWMGLSLQDTLFQERNYAANGFFGGFSVNIDNLRLSAPQEYDEVTMNKLLTYYPATPAEEDFANPDVIVILGEAFWDPTLLPNVEFSADPLEHFRARGQQGQIGSIAVPSFGGGTVRTESEVLLSVSMRELPEGVLPYQQYVKGPTESLASLFHEQGYETLALHTFQKSFYDRDKAYPLLGFDAFYDLEDFDEPVTRKGPYCSDDYFADRLIDLLELPREDDQPRFVFGITMQDHGPYEKLYTEHAIDVTSERLSPENLDLVQNYTENIHDMDLMLEKICAAIEKSGRPTVLVFFGDHLPTLGGYYAAFADSGFVSSGDASLWSNEELKRAYTTPVLVWSNTGKITLDITDVSAFLLMPQVLESIGAPRSSLHNFLLDYREQLRSATARFVESADGELYSAAQGASLYEDLLKTHQLYIYDLLLSQEEQADP</sequence>
<evidence type="ECO:0000313" key="10">
    <source>
        <dbReference type="Proteomes" id="UP000620366"/>
    </source>
</evidence>
<keyword evidence="4 7" id="KW-0812">Transmembrane</keyword>
<organism evidence="9 10">
    <name type="scientific">Feifania hominis</name>
    <dbReference type="NCBI Taxonomy" id="2763660"/>
    <lineage>
        <taxon>Bacteria</taxon>
        <taxon>Bacillati</taxon>
        <taxon>Bacillota</taxon>
        <taxon>Clostridia</taxon>
        <taxon>Eubacteriales</taxon>
        <taxon>Feifaniaceae</taxon>
        <taxon>Feifania</taxon>
    </lineage>
</organism>
<name>A0A926DCA9_9FIRM</name>
<dbReference type="PANTHER" id="PTHR47371:SF3">
    <property type="entry name" value="PHOSPHOGLYCEROL TRANSFERASE I"/>
    <property type="match status" value="1"/>
</dbReference>
<evidence type="ECO:0000256" key="6">
    <source>
        <dbReference type="ARBA" id="ARBA00023136"/>
    </source>
</evidence>
<feature type="transmembrane region" description="Helical" evidence="7">
    <location>
        <begin position="182"/>
        <end position="200"/>
    </location>
</feature>
<dbReference type="Gene3D" id="3.40.720.10">
    <property type="entry name" value="Alkaline Phosphatase, subunit A"/>
    <property type="match status" value="1"/>
</dbReference>
<evidence type="ECO:0000256" key="4">
    <source>
        <dbReference type="ARBA" id="ARBA00022692"/>
    </source>
</evidence>
<accession>A0A926DCA9</accession>
<evidence type="ECO:0000256" key="5">
    <source>
        <dbReference type="ARBA" id="ARBA00022989"/>
    </source>
</evidence>
<feature type="transmembrane region" description="Helical" evidence="7">
    <location>
        <begin position="131"/>
        <end position="149"/>
    </location>
</feature>
<dbReference type="GO" id="GO:0016787">
    <property type="term" value="F:hydrolase activity"/>
    <property type="evidence" value="ECO:0007669"/>
    <property type="project" value="UniProtKB-KW"/>
</dbReference>
<comment type="pathway">
    <text evidence="2">Cell wall biogenesis; lipoteichoic acid biosynthesis.</text>
</comment>
<dbReference type="SUPFAM" id="SSF53649">
    <property type="entry name" value="Alkaline phosphatase-like"/>
    <property type="match status" value="1"/>
</dbReference>
<dbReference type="PANTHER" id="PTHR47371">
    <property type="entry name" value="LIPOTEICHOIC ACID SYNTHASE"/>
    <property type="match status" value="1"/>
</dbReference>
<dbReference type="CDD" id="cd16015">
    <property type="entry name" value="LTA_synthase"/>
    <property type="match status" value="1"/>
</dbReference>
<reference evidence="9" key="1">
    <citation type="submission" date="2020-08" db="EMBL/GenBank/DDBJ databases">
        <title>Genome public.</title>
        <authorList>
            <person name="Liu C."/>
            <person name="Sun Q."/>
        </authorList>
    </citation>
    <scope>NUCLEOTIDE SEQUENCE</scope>
    <source>
        <strain evidence="9">BX7</strain>
    </source>
</reference>
<dbReference type="GO" id="GO:0005886">
    <property type="term" value="C:plasma membrane"/>
    <property type="evidence" value="ECO:0007669"/>
    <property type="project" value="UniProtKB-SubCell"/>
</dbReference>
<evidence type="ECO:0000313" key="9">
    <source>
        <dbReference type="EMBL" id="MBC8535943.1"/>
    </source>
</evidence>
<evidence type="ECO:0000259" key="8">
    <source>
        <dbReference type="Pfam" id="PF00884"/>
    </source>
</evidence>
<dbReference type="InterPro" id="IPR017850">
    <property type="entry name" value="Alkaline_phosphatase_core_sf"/>
</dbReference>
<evidence type="ECO:0000256" key="2">
    <source>
        <dbReference type="ARBA" id="ARBA00004936"/>
    </source>
</evidence>
<dbReference type="EMBL" id="JACRSP010000002">
    <property type="protein sequence ID" value="MBC8535943.1"/>
    <property type="molecule type" value="Genomic_DNA"/>
</dbReference>
<keyword evidence="9" id="KW-0378">Hydrolase</keyword>
<keyword evidence="5 7" id="KW-1133">Transmembrane helix</keyword>
<evidence type="ECO:0000256" key="3">
    <source>
        <dbReference type="ARBA" id="ARBA00022475"/>
    </source>
</evidence>
<dbReference type="Pfam" id="PF00884">
    <property type="entry name" value="Sulfatase"/>
    <property type="match status" value="1"/>
</dbReference>
<protein>
    <submittedName>
        <fullName evidence="9">Sulfatase-like hydrolase/transferase</fullName>
    </submittedName>
</protein>
<dbReference type="Proteomes" id="UP000620366">
    <property type="component" value="Unassembled WGS sequence"/>
</dbReference>
<comment type="caution">
    <text evidence="9">The sequence shown here is derived from an EMBL/GenBank/DDBJ whole genome shotgun (WGS) entry which is preliminary data.</text>
</comment>
<keyword evidence="3" id="KW-1003">Cell membrane</keyword>
<keyword evidence="6 7" id="KW-0472">Membrane</keyword>
<keyword evidence="10" id="KW-1185">Reference proteome</keyword>
<dbReference type="InterPro" id="IPR050448">
    <property type="entry name" value="OpgB/LTA_synthase_biosynth"/>
</dbReference>
<gene>
    <name evidence="9" type="ORF">H8695_04470</name>
</gene>
<feature type="transmembrane region" description="Helical" evidence="7">
    <location>
        <begin position="104"/>
        <end position="124"/>
    </location>
</feature>
<dbReference type="RefSeq" id="WP_249299682.1">
    <property type="nucleotide sequence ID" value="NZ_JACRSP010000002.1"/>
</dbReference>
<feature type="transmembrane region" description="Helical" evidence="7">
    <location>
        <begin position="70"/>
        <end position="92"/>
    </location>
</feature>
<comment type="subcellular location">
    <subcellularLocation>
        <location evidence="1">Cell membrane</location>
        <topology evidence="1">Multi-pass membrane protein</topology>
    </subcellularLocation>
</comment>
<feature type="transmembrane region" description="Helical" evidence="7">
    <location>
        <begin position="212"/>
        <end position="237"/>
    </location>
</feature>
<feature type="domain" description="Sulfatase N-terminal" evidence="8">
    <location>
        <begin position="302"/>
        <end position="603"/>
    </location>
</feature>